<dbReference type="EMBL" id="CP124685">
    <property type="protein sequence ID" value="WGX75374.1"/>
    <property type="molecule type" value="Genomic_DNA"/>
</dbReference>
<protein>
    <recommendedName>
        <fullName evidence="3">PIN domain-containing protein</fullName>
    </recommendedName>
</protein>
<name>A0ABY8R1H0_PARBF</name>
<accession>A0ABY8R1H0</accession>
<reference evidence="1 2" key="1">
    <citation type="submission" date="2023-04" db="EMBL/GenBank/DDBJ databases">
        <title>Bacteria Genome Submission.</title>
        <authorList>
            <person name="Isaac P."/>
        </authorList>
    </citation>
    <scope>NUCLEOTIDE SEQUENCE [LARGE SCALE GENOMIC DNA]</scope>
    <source>
        <strain evidence="1 2">SampleS7P1</strain>
    </source>
</reference>
<keyword evidence="2" id="KW-1185">Reference proteome</keyword>
<proteinExistence type="predicted"/>
<gene>
    <name evidence="1" type="ORF">QJS64_15385</name>
</gene>
<evidence type="ECO:0008006" key="3">
    <source>
        <dbReference type="Google" id="ProtNLM"/>
    </source>
</evidence>
<organism evidence="1 2">
    <name type="scientific">Paraclostridium bifermentans</name>
    <name type="common">Clostridium bifermentans</name>
    <dbReference type="NCBI Taxonomy" id="1490"/>
    <lineage>
        <taxon>Bacteria</taxon>
        <taxon>Bacillati</taxon>
        <taxon>Bacillota</taxon>
        <taxon>Clostridia</taxon>
        <taxon>Peptostreptococcales</taxon>
        <taxon>Peptostreptococcaceae</taxon>
        <taxon>Paraclostridium</taxon>
    </lineage>
</organism>
<sequence length="74" mass="8799">MSDMDVFAEYTNLIFLRELITYEKVKNTIIKNKDELKHVYEYIGTIDALIAIASFRESLDFYTKPYLKISAKRR</sequence>
<dbReference type="Proteomes" id="UP001239169">
    <property type="component" value="Chromosome"/>
</dbReference>
<evidence type="ECO:0000313" key="1">
    <source>
        <dbReference type="EMBL" id="WGX75374.1"/>
    </source>
</evidence>
<evidence type="ECO:0000313" key="2">
    <source>
        <dbReference type="Proteomes" id="UP001239169"/>
    </source>
</evidence>